<comment type="subcellular location">
    <subcellularLocation>
        <location evidence="1 8">Cell membrane</location>
        <topology evidence="1 8">Multi-pass membrane protein</topology>
    </subcellularLocation>
</comment>
<dbReference type="OrthoDB" id="4130984at2"/>
<evidence type="ECO:0000256" key="6">
    <source>
        <dbReference type="ARBA" id="ARBA00023136"/>
    </source>
</evidence>
<keyword evidence="5 8" id="KW-1133">Transmembrane helix</keyword>
<dbReference type="GO" id="GO:0046677">
    <property type="term" value="P:response to antibiotic"/>
    <property type="evidence" value="ECO:0007669"/>
    <property type="project" value="UniProtKB-KW"/>
</dbReference>
<keyword evidence="4 8" id="KW-0812">Transmembrane</keyword>
<dbReference type="InterPro" id="IPR051328">
    <property type="entry name" value="T7SS_ABC-Transporter"/>
</dbReference>
<dbReference type="RefSeq" id="WP_067453250.1">
    <property type="nucleotide sequence ID" value="NZ_SMFR01000003.1"/>
</dbReference>
<feature type="domain" description="ABC transmembrane type-2" evidence="9">
    <location>
        <begin position="34"/>
        <end position="263"/>
    </location>
</feature>
<keyword evidence="8" id="KW-0813">Transport</keyword>
<dbReference type="Proteomes" id="UP000294856">
    <property type="component" value="Unassembled WGS sequence"/>
</dbReference>
<evidence type="ECO:0000256" key="2">
    <source>
        <dbReference type="ARBA" id="ARBA00007783"/>
    </source>
</evidence>
<sequence>MNETRTATGPRPHVLIDSWALTVRAIRVTLRNPVLLMMATFFPLILLVLITVSFGSLVAPGGSRADYVNFSLPLFAVMGIMFAGLGTAMTTYDDLQSGFDRRLRAMPIARAAPLIGRIAGDAVRNLITLLAVVAVGYLLGFRFTGGVLGTIGFLVLPLLFGTGVAWMMVAIAVHAKSGEAVGSALNAILLVASFLSTGFVPRQDLPSWIQPVAAANPVSSVVEAMRGLASSGPIAAPTWRALAWTVALTVVFATLAIRGYRKR</sequence>
<evidence type="ECO:0000256" key="3">
    <source>
        <dbReference type="ARBA" id="ARBA00022475"/>
    </source>
</evidence>
<keyword evidence="7" id="KW-0046">Antibiotic resistance</keyword>
<dbReference type="GO" id="GO:0140359">
    <property type="term" value="F:ABC-type transporter activity"/>
    <property type="evidence" value="ECO:0007669"/>
    <property type="project" value="InterPro"/>
</dbReference>
<dbReference type="Pfam" id="PF01061">
    <property type="entry name" value="ABC2_membrane"/>
    <property type="match status" value="1"/>
</dbReference>
<evidence type="ECO:0000313" key="10">
    <source>
        <dbReference type="EMBL" id="TCJ95584.1"/>
    </source>
</evidence>
<evidence type="ECO:0000256" key="1">
    <source>
        <dbReference type="ARBA" id="ARBA00004651"/>
    </source>
</evidence>
<feature type="transmembrane region" description="Helical" evidence="8">
    <location>
        <begin position="70"/>
        <end position="92"/>
    </location>
</feature>
<evidence type="ECO:0000256" key="4">
    <source>
        <dbReference type="ARBA" id="ARBA00022692"/>
    </source>
</evidence>
<feature type="transmembrane region" description="Helical" evidence="8">
    <location>
        <begin position="34"/>
        <end position="58"/>
    </location>
</feature>
<feature type="transmembrane region" description="Helical" evidence="8">
    <location>
        <begin position="126"/>
        <end position="145"/>
    </location>
</feature>
<comment type="similarity">
    <text evidence="2 8">Belongs to the ABC-2 integral membrane protein family.</text>
</comment>
<evidence type="ECO:0000256" key="7">
    <source>
        <dbReference type="ARBA" id="ARBA00023251"/>
    </source>
</evidence>
<dbReference type="PANTHER" id="PTHR43077">
    <property type="entry name" value="TRANSPORT PERMEASE YVFS-RELATED"/>
    <property type="match status" value="1"/>
</dbReference>
<dbReference type="AlphaFoldDB" id="A0A4R1FPY1"/>
<evidence type="ECO:0000256" key="5">
    <source>
        <dbReference type="ARBA" id="ARBA00022989"/>
    </source>
</evidence>
<dbReference type="InterPro" id="IPR000412">
    <property type="entry name" value="ABC_2_transport"/>
</dbReference>
<name>A0A4R1FPY1_9NOCA</name>
<comment type="caution">
    <text evidence="10">The sequence shown here is derived from an EMBL/GenBank/DDBJ whole genome shotgun (WGS) entry which is preliminary data.</text>
</comment>
<feature type="transmembrane region" description="Helical" evidence="8">
    <location>
        <begin position="241"/>
        <end position="260"/>
    </location>
</feature>
<evidence type="ECO:0000313" key="11">
    <source>
        <dbReference type="Proteomes" id="UP000294856"/>
    </source>
</evidence>
<feature type="transmembrane region" description="Helical" evidence="8">
    <location>
        <begin position="151"/>
        <end position="173"/>
    </location>
</feature>
<accession>A0A4R1FPY1</accession>
<dbReference type="PIRSF" id="PIRSF006648">
    <property type="entry name" value="DrrB"/>
    <property type="match status" value="1"/>
</dbReference>
<reference evidence="10 11" key="1">
    <citation type="submission" date="2019-03" db="EMBL/GenBank/DDBJ databases">
        <title>Genomic Encyclopedia of Type Strains, Phase IV (KMG-IV): sequencing the most valuable type-strain genomes for metagenomic binning, comparative biology and taxonomic classification.</title>
        <authorList>
            <person name="Goeker M."/>
        </authorList>
    </citation>
    <scope>NUCLEOTIDE SEQUENCE [LARGE SCALE GENOMIC DNA]</scope>
    <source>
        <strain evidence="10 11">DSM 44684</strain>
    </source>
</reference>
<dbReference type="GO" id="GO:0043190">
    <property type="term" value="C:ATP-binding cassette (ABC) transporter complex"/>
    <property type="evidence" value="ECO:0007669"/>
    <property type="project" value="InterPro"/>
</dbReference>
<keyword evidence="6 8" id="KW-0472">Membrane</keyword>
<dbReference type="InterPro" id="IPR047817">
    <property type="entry name" value="ABC2_TM_bact-type"/>
</dbReference>
<dbReference type="EMBL" id="SMFR01000003">
    <property type="protein sequence ID" value="TCJ95584.1"/>
    <property type="molecule type" value="Genomic_DNA"/>
</dbReference>
<protein>
    <recommendedName>
        <fullName evidence="8">Transport permease protein</fullName>
    </recommendedName>
</protein>
<dbReference type="InterPro" id="IPR013525">
    <property type="entry name" value="ABC2_TM"/>
</dbReference>
<dbReference type="PROSITE" id="PS51012">
    <property type="entry name" value="ABC_TM2"/>
    <property type="match status" value="1"/>
</dbReference>
<evidence type="ECO:0000259" key="9">
    <source>
        <dbReference type="PROSITE" id="PS51012"/>
    </source>
</evidence>
<organism evidence="10 11">
    <name type="scientific">Nocardia alba</name>
    <dbReference type="NCBI Taxonomy" id="225051"/>
    <lineage>
        <taxon>Bacteria</taxon>
        <taxon>Bacillati</taxon>
        <taxon>Actinomycetota</taxon>
        <taxon>Actinomycetes</taxon>
        <taxon>Mycobacteriales</taxon>
        <taxon>Nocardiaceae</taxon>
        <taxon>Nocardia</taxon>
    </lineage>
</organism>
<dbReference type="PANTHER" id="PTHR43077:SF8">
    <property type="entry name" value="DOXORUBICIN RESISTANCE ABC TRANSPORTER PERMEASE PROTEIN DRRB"/>
    <property type="match status" value="1"/>
</dbReference>
<evidence type="ECO:0000256" key="8">
    <source>
        <dbReference type="RuleBase" id="RU361157"/>
    </source>
</evidence>
<dbReference type="STRING" id="1210063.GCA_001612665_04031"/>
<keyword evidence="3 8" id="KW-1003">Cell membrane</keyword>
<keyword evidence="11" id="KW-1185">Reference proteome</keyword>
<feature type="transmembrane region" description="Helical" evidence="8">
    <location>
        <begin position="180"/>
        <end position="200"/>
    </location>
</feature>
<proteinExistence type="inferred from homology"/>
<gene>
    <name evidence="10" type="ORF">DFR71_4499</name>
</gene>